<dbReference type="GeneID" id="94489037"/>
<evidence type="ECO:0000313" key="6">
    <source>
        <dbReference type="Proteomes" id="UP001527181"/>
    </source>
</evidence>
<dbReference type="EMBL" id="JABFOR010000023">
    <property type="protein sequence ID" value="NOJ72282.1"/>
    <property type="molecule type" value="Genomic_DNA"/>
</dbReference>
<dbReference type="InterPro" id="IPR025164">
    <property type="entry name" value="Toastrack_DUF4097"/>
</dbReference>
<comment type="caution">
    <text evidence="4">The sequence shown here is derived from an EMBL/GenBank/DDBJ whole genome shotgun (WGS) entry which is preliminary data.</text>
</comment>
<keyword evidence="1" id="KW-0812">Transmembrane</keyword>
<dbReference type="AlphaFoldDB" id="A0AAP7A1V1"/>
<keyword evidence="1" id="KW-1133">Transmembrane helix</keyword>
<dbReference type="RefSeq" id="WP_163979430.1">
    <property type="nucleotide sequence ID" value="NZ_JABFOR010000023.1"/>
</dbReference>
<gene>
    <name evidence="4" type="ORF">HMI46_17175</name>
    <name evidence="3" type="ORF">M5X12_23590</name>
</gene>
<feature type="domain" description="DUF4097" evidence="2">
    <location>
        <begin position="87"/>
        <end position="269"/>
    </location>
</feature>
<dbReference type="Proteomes" id="UP000552038">
    <property type="component" value="Unassembled WGS sequence"/>
</dbReference>
<evidence type="ECO:0000313" key="5">
    <source>
        <dbReference type="Proteomes" id="UP000552038"/>
    </source>
</evidence>
<keyword evidence="1" id="KW-0472">Membrane</keyword>
<dbReference type="Pfam" id="PF13349">
    <property type="entry name" value="DUF4097"/>
    <property type="match status" value="1"/>
</dbReference>
<organism evidence="4 5">
    <name type="scientific">Paenibacillus alvei</name>
    <name type="common">Bacillus alvei</name>
    <dbReference type="NCBI Taxonomy" id="44250"/>
    <lineage>
        <taxon>Bacteria</taxon>
        <taxon>Bacillati</taxon>
        <taxon>Bacillota</taxon>
        <taxon>Bacilli</taxon>
        <taxon>Bacillales</taxon>
        <taxon>Paenibacillaceae</taxon>
        <taxon>Paenibacillus</taxon>
    </lineage>
</organism>
<reference evidence="4 5" key="1">
    <citation type="submission" date="2020-05" db="EMBL/GenBank/DDBJ databases">
        <title>Whole genome sequencing and identification of novel metabolites from Paenibacillus alvei strain JR949.</title>
        <authorList>
            <person name="Rajendhran J."/>
            <person name="Sree Pranav P."/>
            <person name="Mahalakshmi B."/>
            <person name="Karthikeyan R."/>
        </authorList>
    </citation>
    <scope>NUCLEOTIDE SEQUENCE [LARGE SCALE GENOMIC DNA]</scope>
    <source>
        <strain evidence="4 5">JR949</strain>
    </source>
</reference>
<evidence type="ECO:0000313" key="4">
    <source>
        <dbReference type="EMBL" id="NOJ72282.1"/>
    </source>
</evidence>
<sequence length="288" mass="31746">MNVKRVAINFVAIACIAAGIVGLILFGSNQILGSELSKYEYRIDMGKDLRELEIKEDFGDVEINWVVDNKQMIELKGRAPDEVIKKIGEFEVRNGKLVLNYVNPQDKGWFQINFGFQSQSRNHEVIIHATEDMVLDRLASKQSAGAFHMSGGQVKRLEAASSFGGVSVSKLKGEFAKLTSDAGEVKANSVDAEIQAHSSFGSIELLNTRKPLQVHAESGSIEIDQLEPHAIDAKSEFGSIDVRVSPEFDGRYDLRTEFGSTEAPESKNRSDMLIKARTEAGGIKIVEK</sequence>
<feature type="transmembrane region" description="Helical" evidence="1">
    <location>
        <begin position="6"/>
        <end position="26"/>
    </location>
</feature>
<accession>A0AAP7A1V1</accession>
<protein>
    <submittedName>
        <fullName evidence="3">DUF4097 domain-containing protein</fullName>
    </submittedName>
    <submittedName>
        <fullName evidence="4">DUF4097 family beta strand repeat protein</fullName>
    </submittedName>
</protein>
<dbReference type="EMBL" id="JAMDNP010000056">
    <property type="protein sequence ID" value="MCY9763500.1"/>
    <property type="molecule type" value="Genomic_DNA"/>
</dbReference>
<dbReference type="Proteomes" id="UP001527181">
    <property type="component" value="Unassembled WGS sequence"/>
</dbReference>
<keyword evidence="6" id="KW-1185">Reference proteome</keyword>
<evidence type="ECO:0000313" key="3">
    <source>
        <dbReference type="EMBL" id="MCY9763500.1"/>
    </source>
</evidence>
<proteinExistence type="predicted"/>
<evidence type="ECO:0000256" key="1">
    <source>
        <dbReference type="SAM" id="Phobius"/>
    </source>
</evidence>
<evidence type="ECO:0000259" key="2">
    <source>
        <dbReference type="Pfam" id="PF13349"/>
    </source>
</evidence>
<name>A0AAP7A1V1_PAEAL</name>
<reference evidence="3 6" key="2">
    <citation type="submission" date="2022-05" db="EMBL/GenBank/DDBJ databases">
        <title>Genome Sequencing of Bee-Associated Microbes.</title>
        <authorList>
            <person name="Dunlap C."/>
        </authorList>
    </citation>
    <scope>NUCLEOTIDE SEQUENCE [LARGE SCALE GENOMIC DNA]</scope>
    <source>
        <strain evidence="3 6">NRRL B-04010</strain>
    </source>
</reference>